<sequence>MSTAPTTSASTTGTPTGAATPTVRVLHSLAPPDGTTKYVDQITQMAPPGVDVGYFSWRTALTGRYDVLHLHWPELLLRARTPRKRLAKRAAMLALLLRTRITRTPIVRTVHNPRPHEAGSWAERRLLAAVDASTSLFIRLNATTTVAPGKRVETILHGHYRDRFAQHPRSEAVPGRLVYAGIIRPYKGVDRLLELAPHLAPHGVSTRVVGSPSDDMRSLVEKAVHDEPSVSARLAFVPDADLVTEVTAGELVVLPYRELHNSGALLVALSLDRPVLVPRTPSTESLRDEVGADWLHLYDGELQVDHVLAAFAAARQRQPGDRPRLEGRDWDHIGRAHAAAYAAVLATGRRS</sequence>
<dbReference type="OrthoDB" id="9771846at2"/>
<dbReference type="EMBL" id="QGDQ01000029">
    <property type="protein sequence ID" value="PWJ48643.1"/>
    <property type="molecule type" value="Genomic_DNA"/>
</dbReference>
<evidence type="ECO:0000313" key="2">
    <source>
        <dbReference type="EMBL" id="PWJ48643.1"/>
    </source>
</evidence>
<evidence type="ECO:0000313" key="3">
    <source>
        <dbReference type="Proteomes" id="UP000245469"/>
    </source>
</evidence>
<accession>A0A315ZTY6</accession>
<dbReference type="GO" id="GO:0016757">
    <property type="term" value="F:glycosyltransferase activity"/>
    <property type="evidence" value="ECO:0007669"/>
    <property type="project" value="UniProtKB-KW"/>
</dbReference>
<protein>
    <submittedName>
        <fullName evidence="2">Beta-1,4-mannosyltransferase</fullName>
    </submittedName>
</protein>
<feature type="region of interest" description="Disordered" evidence="1">
    <location>
        <begin position="1"/>
        <end position="21"/>
    </location>
</feature>
<keyword evidence="2" id="KW-0328">Glycosyltransferase</keyword>
<dbReference type="Gene3D" id="3.40.50.2000">
    <property type="entry name" value="Glycogen Phosphorylase B"/>
    <property type="match status" value="1"/>
</dbReference>
<keyword evidence="2" id="KW-0808">Transferase</keyword>
<dbReference type="AlphaFoldDB" id="A0A315ZTY6"/>
<evidence type="ECO:0000256" key="1">
    <source>
        <dbReference type="SAM" id="MobiDB-lite"/>
    </source>
</evidence>
<keyword evidence="3" id="KW-1185">Reference proteome</keyword>
<dbReference type="SUPFAM" id="SSF53756">
    <property type="entry name" value="UDP-Glycosyltransferase/glycogen phosphorylase"/>
    <property type="match status" value="1"/>
</dbReference>
<dbReference type="Proteomes" id="UP000245469">
    <property type="component" value="Unassembled WGS sequence"/>
</dbReference>
<organism evidence="2 3">
    <name type="scientific">Quadrisphaera granulorum</name>
    <dbReference type="NCBI Taxonomy" id="317664"/>
    <lineage>
        <taxon>Bacteria</taxon>
        <taxon>Bacillati</taxon>
        <taxon>Actinomycetota</taxon>
        <taxon>Actinomycetes</taxon>
        <taxon>Kineosporiales</taxon>
        <taxon>Kineosporiaceae</taxon>
        <taxon>Quadrisphaera</taxon>
    </lineage>
</organism>
<proteinExistence type="predicted"/>
<reference evidence="2 3" key="1">
    <citation type="submission" date="2018-03" db="EMBL/GenBank/DDBJ databases">
        <title>Genomic Encyclopedia of Archaeal and Bacterial Type Strains, Phase II (KMG-II): from individual species to whole genera.</title>
        <authorList>
            <person name="Goeker M."/>
        </authorList>
    </citation>
    <scope>NUCLEOTIDE SEQUENCE [LARGE SCALE GENOMIC DNA]</scope>
    <source>
        <strain evidence="2 3">DSM 44889</strain>
    </source>
</reference>
<dbReference type="RefSeq" id="WP_109775997.1">
    <property type="nucleotide sequence ID" value="NZ_QGDQ01000029.1"/>
</dbReference>
<name>A0A315ZTY6_9ACTN</name>
<gene>
    <name evidence="2" type="ORF">BXY45_12924</name>
</gene>
<comment type="caution">
    <text evidence="2">The sequence shown here is derived from an EMBL/GenBank/DDBJ whole genome shotgun (WGS) entry which is preliminary data.</text>
</comment>